<accession>A0A8T0W0V6</accession>
<organism evidence="2 3">
    <name type="scientific">Panicum virgatum</name>
    <name type="common">Blackwell switchgrass</name>
    <dbReference type="NCBI Taxonomy" id="38727"/>
    <lineage>
        <taxon>Eukaryota</taxon>
        <taxon>Viridiplantae</taxon>
        <taxon>Streptophyta</taxon>
        <taxon>Embryophyta</taxon>
        <taxon>Tracheophyta</taxon>
        <taxon>Spermatophyta</taxon>
        <taxon>Magnoliopsida</taxon>
        <taxon>Liliopsida</taxon>
        <taxon>Poales</taxon>
        <taxon>Poaceae</taxon>
        <taxon>PACMAD clade</taxon>
        <taxon>Panicoideae</taxon>
        <taxon>Panicodae</taxon>
        <taxon>Paniceae</taxon>
        <taxon>Panicinae</taxon>
        <taxon>Panicum</taxon>
        <taxon>Panicum sect. Hiantes</taxon>
    </lineage>
</organism>
<dbReference type="Proteomes" id="UP000823388">
    <property type="component" value="Chromosome 2K"/>
</dbReference>
<proteinExistence type="predicted"/>
<dbReference type="EMBL" id="CM029039">
    <property type="protein sequence ID" value="KAG2640905.1"/>
    <property type="molecule type" value="Genomic_DNA"/>
</dbReference>
<gene>
    <name evidence="2" type="ORF">PVAP13_2KG126876</name>
</gene>
<feature type="compositionally biased region" description="Basic residues" evidence="1">
    <location>
        <begin position="25"/>
        <end position="38"/>
    </location>
</feature>
<sequence length="113" mass="12200">MTCRLCGKSTHNARRCPKNPEAGKKKNAHIKRDAKKTKKDGQPSTSANRQSTSRGKKRKLSEDLAQGPAQVPVHAPAQGTWGSQTSSITQPASQGGTSLRRSRIAHLLFGDNI</sequence>
<keyword evidence="3" id="KW-1185">Reference proteome</keyword>
<evidence type="ECO:0000313" key="3">
    <source>
        <dbReference type="Proteomes" id="UP000823388"/>
    </source>
</evidence>
<reference evidence="2 3" key="1">
    <citation type="submission" date="2020-05" db="EMBL/GenBank/DDBJ databases">
        <title>WGS assembly of Panicum virgatum.</title>
        <authorList>
            <person name="Lovell J.T."/>
            <person name="Jenkins J."/>
            <person name="Shu S."/>
            <person name="Juenger T.E."/>
            <person name="Schmutz J."/>
        </authorList>
    </citation>
    <scope>NUCLEOTIDE SEQUENCE [LARGE SCALE GENOMIC DNA]</scope>
    <source>
        <strain evidence="3">cv. AP13</strain>
    </source>
</reference>
<name>A0A8T0W0V6_PANVG</name>
<feature type="compositionally biased region" description="Polar residues" evidence="1">
    <location>
        <begin position="42"/>
        <end position="53"/>
    </location>
</feature>
<comment type="caution">
    <text evidence="2">The sequence shown here is derived from an EMBL/GenBank/DDBJ whole genome shotgun (WGS) entry which is preliminary data.</text>
</comment>
<feature type="compositionally biased region" description="Polar residues" evidence="1">
    <location>
        <begin position="80"/>
        <end position="99"/>
    </location>
</feature>
<dbReference type="AlphaFoldDB" id="A0A8T0W0V6"/>
<feature type="region of interest" description="Disordered" evidence="1">
    <location>
        <begin position="1"/>
        <end position="99"/>
    </location>
</feature>
<protein>
    <submittedName>
        <fullName evidence="2">Uncharacterized protein</fullName>
    </submittedName>
</protein>
<evidence type="ECO:0000313" key="2">
    <source>
        <dbReference type="EMBL" id="KAG2640905.1"/>
    </source>
</evidence>
<evidence type="ECO:0000256" key="1">
    <source>
        <dbReference type="SAM" id="MobiDB-lite"/>
    </source>
</evidence>